<dbReference type="Gene3D" id="3.30.428.10">
    <property type="entry name" value="HIT-like"/>
    <property type="match status" value="1"/>
</dbReference>
<feature type="compositionally biased region" description="Basic residues" evidence="4">
    <location>
        <begin position="373"/>
        <end position="384"/>
    </location>
</feature>
<feature type="compositionally biased region" description="Basic and acidic residues" evidence="4">
    <location>
        <begin position="9"/>
        <end position="52"/>
    </location>
</feature>
<evidence type="ECO:0000313" key="8">
    <source>
        <dbReference type="Proteomes" id="UP001286313"/>
    </source>
</evidence>
<feature type="compositionally biased region" description="Low complexity" evidence="4">
    <location>
        <begin position="542"/>
        <end position="553"/>
    </location>
</feature>
<feature type="compositionally biased region" description="Basic residues" evidence="4">
    <location>
        <begin position="338"/>
        <end position="349"/>
    </location>
</feature>
<proteinExistence type="inferred from homology"/>
<comment type="caution">
    <text evidence="7">The sequence shown here is derived from an EMBL/GenBank/DDBJ whole genome shotgun (WGS) entry which is preliminary data.</text>
</comment>
<comment type="similarity">
    <text evidence="1">Belongs to the CWF19 family.</text>
</comment>
<feature type="region of interest" description="Disordered" evidence="4">
    <location>
        <begin position="1"/>
        <end position="250"/>
    </location>
</feature>
<feature type="compositionally biased region" description="Basic and acidic residues" evidence="4">
    <location>
        <begin position="665"/>
        <end position="681"/>
    </location>
</feature>
<feature type="compositionally biased region" description="Basic and acidic residues" evidence="4">
    <location>
        <begin position="297"/>
        <end position="337"/>
    </location>
</feature>
<organism evidence="7 8">
    <name type="scientific">Petrolisthes cinctipes</name>
    <name type="common">Flat porcelain crab</name>
    <dbReference type="NCBI Taxonomy" id="88211"/>
    <lineage>
        <taxon>Eukaryota</taxon>
        <taxon>Metazoa</taxon>
        <taxon>Ecdysozoa</taxon>
        <taxon>Arthropoda</taxon>
        <taxon>Crustacea</taxon>
        <taxon>Multicrustacea</taxon>
        <taxon>Malacostraca</taxon>
        <taxon>Eumalacostraca</taxon>
        <taxon>Eucarida</taxon>
        <taxon>Decapoda</taxon>
        <taxon>Pleocyemata</taxon>
        <taxon>Anomura</taxon>
        <taxon>Galatheoidea</taxon>
        <taxon>Porcellanidae</taxon>
        <taxon>Petrolisthes</taxon>
    </lineage>
</organism>
<evidence type="ECO:0000313" key="7">
    <source>
        <dbReference type="EMBL" id="KAK3869139.1"/>
    </source>
</evidence>
<dbReference type="SUPFAM" id="SSF54197">
    <property type="entry name" value="HIT-like"/>
    <property type="match status" value="1"/>
</dbReference>
<dbReference type="InterPro" id="IPR036265">
    <property type="entry name" value="HIT-like_sf"/>
</dbReference>
<feature type="domain" description="Cwf19-like C-terminal" evidence="6">
    <location>
        <begin position="746"/>
        <end position="869"/>
    </location>
</feature>
<feature type="compositionally biased region" description="Basic residues" evidence="4">
    <location>
        <begin position="391"/>
        <end position="410"/>
    </location>
</feature>
<feature type="domain" description="Cwf19-like protein C-terminal" evidence="5">
    <location>
        <begin position="878"/>
        <end position="972"/>
    </location>
</feature>
<dbReference type="GO" id="GO:0000398">
    <property type="term" value="P:mRNA splicing, via spliceosome"/>
    <property type="evidence" value="ECO:0007669"/>
    <property type="project" value="TreeGrafter"/>
</dbReference>
<dbReference type="InterPro" id="IPR040194">
    <property type="entry name" value="Cwf19-like"/>
</dbReference>
<dbReference type="Proteomes" id="UP001286313">
    <property type="component" value="Unassembled WGS sequence"/>
</dbReference>
<dbReference type="PANTHER" id="PTHR12072:SF5">
    <property type="entry name" value="CWF19-LIKE PROTEIN 2"/>
    <property type="match status" value="1"/>
</dbReference>
<accession>A0AAE1KBG5</accession>
<feature type="compositionally biased region" description="Low complexity" evidence="4">
    <location>
        <begin position="363"/>
        <end position="372"/>
    </location>
</feature>
<sequence length="976" mass="111922">MSMSLIDFESSRKKEQQRQFEREARQAILDKAKSKYEAEQQKKEEARQRGEHTWMLSSVESKLHTDKKKKKKDKKKKKKKEKKAKKSKRKDSSSSSSSESEEEDMWVESTTGADKSSNSKSGPAPPTSHQTTTTTTSSTSTENEVKRQEWMEMTSLFKTYSREQIRELDGTSRKKAKEEEEKRKREEDKPGSHARELNPFFKDGGSGLPEEKRERSEPGTGAGPSPIVDAAWLRKAMRRAQEQAQQEGRPLAEIVAVRWGSLEKFNELLAQAERRDRRGGGGGGWQSQERMNKRSSRSKERYGDDRRHDWRRGSDEGRNDDKRGGKTHTDKPSDKQDKRRTRSRSRERRSRSVERRRQRRHSSSSSSSSNSRSRSKERKERRRSRSAEKKDRRRNSRSRSKERRGRRRLSSSRSSSSSSSSSRSRNRGRRTDNKPDRKPRVQGLLKPHEDFQSERRTSSLNSRFLKPGEDGSDRFCGVQKTPASKSGRGWQKKEYRPPPPDPKPQRKESSSSSSSSSLSESEEEEKAGGGRGKTSDTTNKPGSSSMSGDGNSGAPSNKPTPAPTPTRPPLTDKEMNELAAKIMKAELIGNDVQAEKLKVKLESARTARANRTENTTGDTPGEGDSLTKEQVVVLTRMDHRGVCRPVVEAEERGGKRKKGTGSKTHGKDGQRERYFPDDDARDLKSMFEQEKGTTAEDQNEMFQHVASQAGEVLDDDYDLDDMFMSKVATKETTAKQAERDRLKAIQEHKRAERSLESCQWCFDNKEMPKHLIVALGTKCYVCLPPHQSLTPGHCLIVPIHHVPCSVQADEDLWSEVQSFRKSLVKMFNSRDEDCVFFETVKRLRHFPHMALSCVPLPREEGDMAPIYFKKAILECEKEWAQNKKLVDLRERDVRHSVPKGLPYFFVDFGMQSGFAHVIEDEQDFPNNFAQEIVGGMLDLERNLWRKPRKENFDIQRRKVMEFSRWYKEFDPTQEEG</sequence>
<feature type="region of interest" description="Disordered" evidence="4">
    <location>
        <begin position="273"/>
        <end position="577"/>
    </location>
</feature>
<feature type="compositionally biased region" description="Polar residues" evidence="4">
    <location>
        <begin position="108"/>
        <end position="121"/>
    </location>
</feature>
<dbReference type="AlphaFoldDB" id="A0AAE1KBG5"/>
<feature type="compositionally biased region" description="Basic and acidic residues" evidence="4">
    <location>
        <begin position="429"/>
        <end position="439"/>
    </location>
</feature>
<feature type="region of interest" description="Disordered" evidence="4">
    <location>
        <begin position="603"/>
        <end position="626"/>
    </location>
</feature>
<dbReference type="Pfam" id="PF04676">
    <property type="entry name" value="CwfJ_C_2"/>
    <property type="match status" value="1"/>
</dbReference>
<feature type="region of interest" description="Disordered" evidence="4">
    <location>
        <begin position="648"/>
        <end position="681"/>
    </location>
</feature>
<feature type="compositionally biased region" description="Low complexity" evidence="4">
    <location>
        <begin position="411"/>
        <end position="423"/>
    </location>
</feature>
<dbReference type="FunFam" id="3.30.428.10:FF:000021">
    <property type="entry name" value="CWF19-like protein 2 homolog"/>
    <property type="match status" value="1"/>
</dbReference>
<keyword evidence="8" id="KW-1185">Reference proteome</keyword>
<dbReference type="InterPro" id="IPR006768">
    <property type="entry name" value="Cwf19-like_C_dom-1"/>
</dbReference>
<dbReference type="EMBL" id="JAWQEG010002878">
    <property type="protein sequence ID" value="KAK3869139.1"/>
    <property type="molecule type" value="Genomic_DNA"/>
</dbReference>
<feature type="compositionally biased region" description="Basic and acidic residues" evidence="4">
    <location>
        <begin position="446"/>
        <end position="457"/>
    </location>
</feature>
<dbReference type="Pfam" id="PF04677">
    <property type="entry name" value="CwfJ_C_1"/>
    <property type="match status" value="1"/>
</dbReference>
<dbReference type="GO" id="GO:0071014">
    <property type="term" value="C:post-mRNA release spliceosomal complex"/>
    <property type="evidence" value="ECO:0007669"/>
    <property type="project" value="TreeGrafter"/>
</dbReference>
<evidence type="ECO:0000259" key="6">
    <source>
        <dbReference type="Pfam" id="PF04677"/>
    </source>
</evidence>
<gene>
    <name evidence="7" type="ORF">Pcinc_025533</name>
</gene>
<evidence type="ECO:0000256" key="4">
    <source>
        <dbReference type="SAM" id="MobiDB-lite"/>
    </source>
</evidence>
<feature type="compositionally biased region" description="Low complexity" evidence="4">
    <location>
        <begin position="510"/>
        <end position="519"/>
    </location>
</feature>
<dbReference type="PANTHER" id="PTHR12072">
    <property type="entry name" value="CWF19, CELL CYCLE CONTROL PROTEIN"/>
    <property type="match status" value="1"/>
</dbReference>
<feature type="compositionally biased region" description="Basic residues" evidence="4">
    <location>
        <begin position="65"/>
        <end position="89"/>
    </location>
</feature>
<feature type="compositionally biased region" description="Basic and acidic residues" evidence="4">
    <location>
        <begin position="160"/>
        <end position="196"/>
    </location>
</feature>
<protein>
    <recommendedName>
        <fullName evidence="3">CWF19-like protein 2</fullName>
    </recommendedName>
</protein>
<evidence type="ECO:0000259" key="5">
    <source>
        <dbReference type="Pfam" id="PF04676"/>
    </source>
</evidence>
<feature type="compositionally biased region" description="Pro residues" evidence="4">
    <location>
        <begin position="558"/>
        <end position="568"/>
    </location>
</feature>
<name>A0AAE1KBG5_PETCI</name>
<reference evidence="7" key="1">
    <citation type="submission" date="2023-10" db="EMBL/GenBank/DDBJ databases">
        <title>Genome assemblies of two species of porcelain crab, Petrolisthes cinctipes and Petrolisthes manimaculis (Anomura: Porcellanidae).</title>
        <authorList>
            <person name="Angst P."/>
        </authorList>
    </citation>
    <scope>NUCLEOTIDE SEQUENCE</scope>
    <source>
        <strain evidence="7">PB745_01</strain>
        <tissue evidence="7">Gill</tissue>
    </source>
</reference>
<feature type="compositionally biased region" description="Low complexity" evidence="4">
    <location>
        <begin position="127"/>
        <end position="141"/>
    </location>
</feature>
<keyword evidence="2" id="KW-0175">Coiled coil</keyword>
<evidence type="ECO:0000256" key="2">
    <source>
        <dbReference type="ARBA" id="ARBA00023054"/>
    </source>
</evidence>
<feature type="compositionally biased region" description="Low complexity" evidence="4">
    <location>
        <begin position="606"/>
        <end position="616"/>
    </location>
</feature>
<evidence type="ECO:0000256" key="1">
    <source>
        <dbReference type="ARBA" id="ARBA00006795"/>
    </source>
</evidence>
<dbReference type="InterPro" id="IPR006767">
    <property type="entry name" value="Cwf19-like_C_dom-2"/>
</dbReference>
<evidence type="ECO:0000256" key="3">
    <source>
        <dbReference type="ARBA" id="ARBA00070709"/>
    </source>
</evidence>